<dbReference type="PANTHER" id="PTHR43727">
    <property type="entry name" value="DIAMINOPIMELATE DECARBOXYLASE"/>
    <property type="match status" value="1"/>
</dbReference>
<proteinExistence type="predicted"/>
<dbReference type="RefSeq" id="WP_209888723.1">
    <property type="nucleotide sequence ID" value="NZ_JAGGMR010000001.1"/>
</dbReference>
<keyword evidence="2" id="KW-0663">Pyridoxal phosphate</keyword>
<name>A0ABS4QDB6_9NOCA</name>
<dbReference type="Gene3D" id="2.40.37.10">
    <property type="entry name" value="Lyase, Ornithine Decarboxylase, Chain A, domain 1"/>
    <property type="match status" value="1"/>
</dbReference>
<dbReference type="InterPro" id="IPR029066">
    <property type="entry name" value="PLP-binding_barrel"/>
</dbReference>
<evidence type="ECO:0000313" key="4">
    <source>
        <dbReference type="EMBL" id="MBP2189682.1"/>
    </source>
</evidence>
<dbReference type="InterPro" id="IPR000183">
    <property type="entry name" value="Orn/DAP/Arg_de-COase"/>
</dbReference>
<reference evidence="4 5" key="1">
    <citation type="submission" date="2021-03" db="EMBL/GenBank/DDBJ databases">
        <title>Sequencing the genomes of 1000 actinobacteria strains.</title>
        <authorList>
            <person name="Klenk H.-P."/>
        </authorList>
    </citation>
    <scope>NUCLEOTIDE SEQUENCE [LARGE SCALE GENOMIC DNA]</scope>
    <source>
        <strain evidence="4 5">DSM 45516</strain>
    </source>
</reference>
<dbReference type="GO" id="GO:0008836">
    <property type="term" value="F:diaminopimelate decarboxylase activity"/>
    <property type="evidence" value="ECO:0007669"/>
    <property type="project" value="UniProtKB-EC"/>
</dbReference>
<dbReference type="EMBL" id="JAGGMR010000001">
    <property type="protein sequence ID" value="MBP2189682.1"/>
    <property type="molecule type" value="Genomic_DNA"/>
</dbReference>
<dbReference type="SUPFAM" id="SSF50621">
    <property type="entry name" value="Alanine racemase C-terminal domain-like"/>
    <property type="match status" value="1"/>
</dbReference>
<dbReference type="Proteomes" id="UP001519325">
    <property type="component" value="Unassembled WGS sequence"/>
</dbReference>
<dbReference type="PRINTS" id="PR01179">
    <property type="entry name" value="ODADCRBXLASE"/>
</dbReference>
<feature type="domain" description="Orn/DAP/Arg decarboxylase 2 N-terminal" evidence="3">
    <location>
        <begin position="22"/>
        <end position="271"/>
    </location>
</feature>
<dbReference type="EC" id="4.1.1.20" evidence="4"/>
<dbReference type="InterPro" id="IPR009006">
    <property type="entry name" value="Ala_racemase/Decarboxylase_C"/>
</dbReference>
<accession>A0ABS4QDB6</accession>
<organism evidence="4 5">
    <name type="scientific">Nocardia goodfellowii</name>
    <dbReference type="NCBI Taxonomy" id="882446"/>
    <lineage>
        <taxon>Bacteria</taxon>
        <taxon>Bacillati</taxon>
        <taxon>Actinomycetota</taxon>
        <taxon>Actinomycetes</taxon>
        <taxon>Mycobacteriales</taxon>
        <taxon>Nocardiaceae</taxon>
        <taxon>Nocardia</taxon>
    </lineage>
</organism>
<protein>
    <submittedName>
        <fullName evidence="4">Diaminopimelate decarboxylase</fullName>
        <ecNumber evidence="4">4.1.1.20</ecNumber>
    </submittedName>
</protein>
<keyword evidence="4" id="KW-0456">Lyase</keyword>
<evidence type="ECO:0000259" key="3">
    <source>
        <dbReference type="Pfam" id="PF02784"/>
    </source>
</evidence>
<dbReference type="Pfam" id="PF02784">
    <property type="entry name" value="Orn_Arg_deC_N"/>
    <property type="match status" value="1"/>
</dbReference>
<keyword evidence="5" id="KW-1185">Reference proteome</keyword>
<comment type="caution">
    <text evidence="4">The sequence shown here is derived from an EMBL/GenBank/DDBJ whole genome shotgun (WGS) entry which is preliminary data.</text>
</comment>
<dbReference type="PANTHER" id="PTHR43727:SF2">
    <property type="entry name" value="GROUP IV DECARBOXYLASE"/>
    <property type="match status" value="1"/>
</dbReference>
<dbReference type="Gene3D" id="3.20.20.10">
    <property type="entry name" value="Alanine racemase"/>
    <property type="match status" value="1"/>
</dbReference>
<gene>
    <name evidence="4" type="ORF">BJ987_002583</name>
</gene>
<comment type="cofactor">
    <cofactor evidence="1">
        <name>pyridoxal 5'-phosphate</name>
        <dbReference type="ChEBI" id="CHEBI:597326"/>
    </cofactor>
</comment>
<dbReference type="SUPFAM" id="SSF51419">
    <property type="entry name" value="PLP-binding barrel"/>
    <property type="match status" value="1"/>
</dbReference>
<evidence type="ECO:0000313" key="5">
    <source>
        <dbReference type="Proteomes" id="UP001519325"/>
    </source>
</evidence>
<evidence type="ECO:0000256" key="1">
    <source>
        <dbReference type="ARBA" id="ARBA00001933"/>
    </source>
</evidence>
<evidence type="ECO:0000256" key="2">
    <source>
        <dbReference type="ARBA" id="ARBA00022898"/>
    </source>
</evidence>
<dbReference type="InterPro" id="IPR022644">
    <property type="entry name" value="De-COase2_N"/>
</dbReference>
<sequence>MPDIAALVRQYGSPLYVYELDAVQQAIVDLRAALPAKSVVYYSLKANPHIAISRELRESGCRAEISSPGELEVALKAGFQGLDCLYTGPGKTDSEIDHALAKGVRRFSAESAGELDRIGQAALACGTEATVLLRINGRSAGATGLRMSGAESQFGVDEQQVIGDPGRFRDVPGVRLAGVHLFPLSNARDESSLIAAFQASIALAARVRDRTGLPLRIIDLGGGFATPYAQPGCRPTYRNLIDALSAALDEDLPGWRDRDIELAFESGRYLVGDSGRLITTVQDVKTSGTRTFVVVDAGINHLGGMAGLGRLAIPRATPEQTGGAATRVTLVGPLCTPADVLGREVEVPAPTPGDLLVVPNVGAYGLSASLVAFLGRPAPTEVVMARDRVVDVSRLRLTYENLPVEETVLEVS</sequence>